<organism evidence="3 4">
    <name type="scientific">Frigoriflavimonas asaccharolytica</name>
    <dbReference type="NCBI Taxonomy" id="2735899"/>
    <lineage>
        <taxon>Bacteria</taxon>
        <taxon>Pseudomonadati</taxon>
        <taxon>Bacteroidota</taxon>
        <taxon>Flavobacteriia</taxon>
        <taxon>Flavobacteriales</taxon>
        <taxon>Weeksellaceae</taxon>
        <taxon>Frigoriflavimonas</taxon>
    </lineage>
</organism>
<keyword evidence="4" id="KW-1185">Reference proteome</keyword>
<dbReference type="PANTHER" id="PTHR13914:SF0">
    <property type="entry name" value="PROLINE DEHYDROGENASE 1, MITOCHONDRIAL"/>
    <property type="match status" value="1"/>
</dbReference>
<dbReference type="RefSeq" id="WP_173778530.1">
    <property type="nucleotide sequence ID" value="NZ_JABSNO010000005.1"/>
</dbReference>
<reference evidence="3" key="1">
    <citation type="submission" date="2020-05" db="EMBL/GenBank/DDBJ databases">
        <title>Genomic Encyclopedia of Type Strains, Phase IV (KMG-V): Genome sequencing to study the core and pangenomes of soil and plant-associated prokaryotes.</title>
        <authorList>
            <person name="Whitman W."/>
        </authorList>
    </citation>
    <scope>NUCLEOTIDE SEQUENCE</scope>
    <source>
        <strain evidence="3">16F</strain>
    </source>
</reference>
<dbReference type="Gene3D" id="3.20.20.220">
    <property type="match status" value="1"/>
</dbReference>
<evidence type="ECO:0000313" key="4">
    <source>
        <dbReference type="Proteomes" id="UP000610746"/>
    </source>
</evidence>
<sequence>MSSIFNDTKIAFADKSTAQLKKAYWLFKSMEMPSLTSVGISMLNFTVKNKFPFVKTIVKNTLFQQFVGGETREESSVVVQTMYSRHIGSIFDYSVEGAEAEGSFDSTCEEIRQNILFSADNPAVPFVVFKPTGFGRIALYTKISEGESLTDDEKEEWNRIIHRYKVVCELAETKDVLLLVDAEESWIQPAIDGILENLMPIFSKEKARIWNTIQMYKTNQLEYLAKKTALAKENNYFLGYKMVRGAYMEKERARAKEKNYPSPIQPNKEASDKNYNDGIEFIFNNLDRVSGYFGTHNEDSTALVLQKMKEKNLNNDYHQIHFGQLYGMSDNITYKLGSENYNASKYLPYGSIADVVPYLTRRAKENTSVKGQTGRELALIGAELERRKSVL</sequence>
<dbReference type="AlphaFoldDB" id="A0A8J8G697"/>
<feature type="domain" description="Proline dehydrogenase" evidence="2">
    <location>
        <begin position="80"/>
        <end position="373"/>
    </location>
</feature>
<keyword evidence="1 3" id="KW-0560">Oxidoreductase</keyword>
<name>A0A8J8G697_9FLAO</name>
<evidence type="ECO:0000259" key="2">
    <source>
        <dbReference type="Pfam" id="PF01619"/>
    </source>
</evidence>
<dbReference type="InterPro" id="IPR029041">
    <property type="entry name" value="FAD-linked_oxidoreductase-like"/>
</dbReference>
<dbReference type="EC" id="1.5.-.-" evidence="3"/>
<dbReference type="GO" id="GO:0004657">
    <property type="term" value="F:proline dehydrogenase activity"/>
    <property type="evidence" value="ECO:0007669"/>
    <property type="project" value="InterPro"/>
</dbReference>
<dbReference type="SUPFAM" id="SSF51730">
    <property type="entry name" value="FAD-linked oxidoreductase"/>
    <property type="match status" value="1"/>
</dbReference>
<dbReference type="GO" id="GO:0010133">
    <property type="term" value="P:L-proline catabolic process to L-glutamate"/>
    <property type="evidence" value="ECO:0007669"/>
    <property type="project" value="TreeGrafter"/>
</dbReference>
<dbReference type="GO" id="GO:0071949">
    <property type="term" value="F:FAD binding"/>
    <property type="evidence" value="ECO:0007669"/>
    <property type="project" value="TreeGrafter"/>
</dbReference>
<dbReference type="Pfam" id="PF01619">
    <property type="entry name" value="Pro_dh"/>
    <property type="match status" value="1"/>
</dbReference>
<evidence type="ECO:0000313" key="3">
    <source>
        <dbReference type="EMBL" id="NRS91913.1"/>
    </source>
</evidence>
<dbReference type="EMBL" id="JABSNO010000005">
    <property type="protein sequence ID" value="NRS91913.1"/>
    <property type="molecule type" value="Genomic_DNA"/>
</dbReference>
<accession>A0A8J8G697</accession>
<evidence type="ECO:0000256" key="1">
    <source>
        <dbReference type="ARBA" id="ARBA00023002"/>
    </source>
</evidence>
<gene>
    <name evidence="3" type="ORF">HNQ03_000980</name>
</gene>
<dbReference type="InterPro" id="IPR015659">
    <property type="entry name" value="Proline_oxidase"/>
</dbReference>
<comment type="caution">
    <text evidence="3">The sequence shown here is derived from an EMBL/GenBank/DDBJ whole genome shotgun (WGS) entry which is preliminary data.</text>
</comment>
<protein>
    <submittedName>
        <fullName evidence="3">Proline dehydrogenase</fullName>
        <ecNumber evidence="3">1.5.-.-</ecNumber>
    </submittedName>
</protein>
<proteinExistence type="predicted"/>
<dbReference type="InterPro" id="IPR002872">
    <property type="entry name" value="Proline_DH_dom"/>
</dbReference>
<dbReference type="Proteomes" id="UP000610746">
    <property type="component" value="Unassembled WGS sequence"/>
</dbReference>
<dbReference type="PANTHER" id="PTHR13914">
    <property type="entry name" value="PROLINE OXIDASE"/>
    <property type="match status" value="1"/>
</dbReference>